<accession>A0A073KCL0</accession>
<gene>
    <name evidence="1" type="ORF">BAGA_17865</name>
</gene>
<organism evidence="1 2">
    <name type="scientific">Bacillus gaemokensis</name>
    <dbReference type="NCBI Taxonomy" id="574375"/>
    <lineage>
        <taxon>Bacteria</taxon>
        <taxon>Bacillati</taxon>
        <taxon>Bacillota</taxon>
        <taxon>Bacilli</taxon>
        <taxon>Bacillales</taxon>
        <taxon>Bacillaceae</taxon>
        <taxon>Bacillus</taxon>
        <taxon>Bacillus cereus group</taxon>
    </lineage>
</organism>
<proteinExistence type="predicted"/>
<comment type="caution">
    <text evidence="1">The sequence shown here is derived from an EMBL/GenBank/DDBJ whole genome shotgun (WGS) entry which is preliminary data.</text>
</comment>
<evidence type="ECO:0000313" key="1">
    <source>
        <dbReference type="EMBL" id="KEK24974.1"/>
    </source>
</evidence>
<protein>
    <submittedName>
        <fullName evidence="1">Uncharacterized protein</fullName>
    </submittedName>
</protein>
<dbReference type="Proteomes" id="UP000027778">
    <property type="component" value="Unassembled WGS sequence"/>
</dbReference>
<reference evidence="1 2" key="1">
    <citation type="submission" date="2014-06" db="EMBL/GenBank/DDBJ databases">
        <title>Draft genome sequence of Bacillus gaemokensis JCM 15801 (MCCC 1A00707).</title>
        <authorList>
            <person name="Lai Q."/>
            <person name="Liu Y."/>
            <person name="Shao Z."/>
        </authorList>
    </citation>
    <scope>NUCLEOTIDE SEQUENCE [LARGE SCALE GENOMIC DNA]</scope>
    <source>
        <strain evidence="1 2">JCM 15801</strain>
    </source>
</reference>
<dbReference type="EMBL" id="JOTM01000003">
    <property type="protein sequence ID" value="KEK24974.1"/>
    <property type="molecule type" value="Genomic_DNA"/>
</dbReference>
<dbReference type="AlphaFoldDB" id="A0A073KCL0"/>
<keyword evidence="2" id="KW-1185">Reference proteome</keyword>
<sequence>MYLEEPIDQNRFFFIDVKFEKLLIYSSLGVSLIKQNEQESIGEFEHFLIFYKVRFVLKEIIVMSSLKG</sequence>
<name>A0A073KCL0_9BACI</name>
<evidence type="ECO:0000313" key="2">
    <source>
        <dbReference type="Proteomes" id="UP000027778"/>
    </source>
</evidence>